<feature type="non-terminal residue" evidence="2">
    <location>
        <position position="110"/>
    </location>
</feature>
<feature type="non-terminal residue" evidence="2">
    <location>
        <position position="1"/>
    </location>
</feature>
<dbReference type="EMBL" id="FJ851771">
    <property type="protein sequence ID" value="ADC35195.1"/>
    <property type="molecule type" value="Genomic_DNA"/>
</dbReference>
<proteinExistence type="predicted"/>
<name>F8J2Q1_9HEMI</name>
<evidence type="ECO:0000313" key="2">
    <source>
        <dbReference type="EMBL" id="ADC35195.1"/>
    </source>
</evidence>
<sequence length="110" mass="11634">TEEYSQSNYVSTDFFSGHGGTGGYYHTPQYPVQNYGYGYYPPPDMGLPPEGPPACPPTGDSPKSGSPGGQEESDQDTVDDDGESLLMMDDNSSPLTVDESSSVAGGERII</sequence>
<accession>F8J2Q1</accession>
<evidence type="ECO:0000256" key="1">
    <source>
        <dbReference type="SAM" id="MobiDB-lite"/>
    </source>
</evidence>
<feature type="compositionally biased region" description="Polar residues" evidence="1">
    <location>
        <begin position="1"/>
        <end position="14"/>
    </location>
</feature>
<feature type="compositionally biased region" description="Low complexity" evidence="1">
    <location>
        <begin position="24"/>
        <end position="39"/>
    </location>
</feature>
<feature type="compositionally biased region" description="Polar residues" evidence="1">
    <location>
        <begin position="90"/>
        <end position="103"/>
    </location>
</feature>
<reference evidence="2" key="1">
    <citation type="journal article" date="2011" name="Zootaxa">
        <title>Phylogeny of pentatomomorphan bugs (Hemiptera-Heteroptera: Pentatomomorpha) based on six Hox gene fragments.</title>
        <authorList>
            <person name="Tian X."/>
            <person name="Xie Q."/>
            <person name="Li M."/>
            <person name="Gao C."/>
            <person name="Cui Y."/>
            <person name="Xi L."/>
            <person name="Bu W."/>
        </authorList>
    </citation>
    <scope>NUCLEOTIDE SEQUENCE</scope>
</reference>
<feature type="compositionally biased region" description="Pro residues" evidence="1">
    <location>
        <begin position="40"/>
        <end position="56"/>
    </location>
</feature>
<dbReference type="AlphaFoldDB" id="F8J2Q1"/>
<organism evidence="2">
    <name type="scientific">Acanthocoris scaber</name>
    <dbReference type="NCBI Taxonomy" id="696224"/>
    <lineage>
        <taxon>Eukaryota</taxon>
        <taxon>Metazoa</taxon>
        <taxon>Ecdysozoa</taxon>
        <taxon>Arthropoda</taxon>
        <taxon>Hexapoda</taxon>
        <taxon>Insecta</taxon>
        <taxon>Pterygota</taxon>
        <taxon>Neoptera</taxon>
        <taxon>Paraneoptera</taxon>
        <taxon>Hemiptera</taxon>
        <taxon>Heteroptera</taxon>
        <taxon>Panheteroptera</taxon>
        <taxon>Pentatomomorpha</taxon>
        <taxon>Coreoidea</taxon>
        <taxon>Coreidae</taxon>
        <taxon>Coreinae</taxon>
        <taxon>Acanthocoris</taxon>
    </lineage>
</organism>
<protein>
    <submittedName>
        <fullName evidence="2">Deformed</fullName>
    </submittedName>
</protein>
<feature type="compositionally biased region" description="Acidic residues" evidence="1">
    <location>
        <begin position="71"/>
        <end position="83"/>
    </location>
</feature>
<feature type="region of interest" description="Disordered" evidence="1">
    <location>
        <begin position="1"/>
        <end position="110"/>
    </location>
</feature>